<dbReference type="PANTHER" id="PTHR34820:SF4">
    <property type="entry name" value="INNER MEMBRANE PROTEIN YEBZ"/>
    <property type="match status" value="1"/>
</dbReference>
<evidence type="ECO:0000256" key="4">
    <source>
        <dbReference type="ARBA" id="ARBA00022723"/>
    </source>
</evidence>
<evidence type="ECO:0000256" key="9">
    <source>
        <dbReference type="SAM" id="Phobius"/>
    </source>
</evidence>
<feature type="transmembrane region" description="Helical" evidence="9">
    <location>
        <begin position="194"/>
        <end position="215"/>
    </location>
</feature>
<name>A0ABQ2NAJ1_9ACTN</name>
<feature type="transmembrane region" description="Helical" evidence="9">
    <location>
        <begin position="235"/>
        <end position="252"/>
    </location>
</feature>
<comment type="caution">
    <text evidence="13">The sequence shown here is derived from an EMBL/GenBank/DDBJ whole genome shotgun (WGS) entry which is preliminary data.</text>
</comment>
<keyword evidence="4" id="KW-0479">Metal-binding</keyword>
<feature type="transmembrane region" description="Helical" evidence="9">
    <location>
        <begin position="154"/>
        <end position="173"/>
    </location>
</feature>
<evidence type="ECO:0000256" key="3">
    <source>
        <dbReference type="ARBA" id="ARBA00022692"/>
    </source>
</evidence>
<evidence type="ECO:0000256" key="1">
    <source>
        <dbReference type="ARBA" id="ARBA00004651"/>
    </source>
</evidence>
<evidence type="ECO:0000256" key="6">
    <source>
        <dbReference type="ARBA" id="ARBA00022989"/>
    </source>
</evidence>
<evidence type="ECO:0000259" key="12">
    <source>
        <dbReference type="Pfam" id="PF05425"/>
    </source>
</evidence>
<keyword evidence="14" id="KW-1185">Reference proteome</keyword>
<organism evidence="13 14">
    <name type="scientific">Nocardioides phosphati</name>
    <dbReference type="NCBI Taxonomy" id="1867775"/>
    <lineage>
        <taxon>Bacteria</taxon>
        <taxon>Bacillati</taxon>
        <taxon>Actinomycetota</taxon>
        <taxon>Actinomycetes</taxon>
        <taxon>Propionibacteriales</taxon>
        <taxon>Nocardioidaceae</taxon>
        <taxon>Nocardioides</taxon>
    </lineage>
</organism>
<feature type="transmembrane region" description="Helical" evidence="9">
    <location>
        <begin position="283"/>
        <end position="310"/>
    </location>
</feature>
<keyword evidence="8 9" id="KW-0472">Membrane</keyword>
<proteinExistence type="predicted"/>
<dbReference type="InterPro" id="IPR007348">
    <property type="entry name" value="CopC_dom"/>
</dbReference>
<dbReference type="Pfam" id="PF04234">
    <property type="entry name" value="CopC"/>
    <property type="match status" value="1"/>
</dbReference>
<keyword evidence="2" id="KW-1003">Cell membrane</keyword>
<evidence type="ECO:0000256" key="8">
    <source>
        <dbReference type="ARBA" id="ARBA00023136"/>
    </source>
</evidence>
<protein>
    <recommendedName>
        <fullName evidence="15">Copper resistance protein CopC</fullName>
    </recommendedName>
</protein>
<dbReference type="EMBL" id="BMNI01000001">
    <property type="protein sequence ID" value="GGO84933.1"/>
    <property type="molecule type" value="Genomic_DNA"/>
</dbReference>
<dbReference type="Pfam" id="PF05425">
    <property type="entry name" value="CopD"/>
    <property type="match status" value="1"/>
</dbReference>
<evidence type="ECO:0000256" key="10">
    <source>
        <dbReference type="SAM" id="SignalP"/>
    </source>
</evidence>
<evidence type="ECO:0000259" key="11">
    <source>
        <dbReference type="Pfam" id="PF04234"/>
    </source>
</evidence>
<feature type="domain" description="CopC" evidence="11">
    <location>
        <begin position="37"/>
        <end position="132"/>
    </location>
</feature>
<evidence type="ECO:0000256" key="2">
    <source>
        <dbReference type="ARBA" id="ARBA00022475"/>
    </source>
</evidence>
<sequence length="661" mass="67455">MTSIVPVRWRARMRSLIAAAVLAIAALLAAASPASAHATLLFASPGIDSAVPTAPAAILLVFDNPVTAGNSAITLVDANGAEIRLGVPQLESRSTTLRAATTSHLRPGAYTVDWVVTAGDGDTMQGQYHFAIGTTAGLGAPSVQATAGAAPTGLLRWLLFAGLALSLGGLVGARLARQTRPNTGAAAAGDPEPALTAGAALSSIAALGILLAVVGNGSLTGGLDNLSPSMSTGPGLLAVAELVAGVLSLICFRLRLRLAGATGLVAVTIAEGLRAHPHTEWPFWGAALVTIHLLVAAVWIGALVHVLRVARSRHRQGVGTAGLVRRYARMAAWLLAAVVATGILNGLAVAPLRLLADTLTHTSYGHWLDVKLGLVLAAVSCAAVARWRLLARPTGRQPSQAARVEAMALVAVLGVSAALTVSAPPADPNAPLPFAPPANGPVFSAGTRAGWVGIGVSASEGQLLVRLTAPELAGDGDTSSDYGLNGNLTTAGESRKVTFRGCGTGCFVAPATWARGMDTVTLHADHSGDLAGGTAAVAIAWPPRPATAVLQKIVAAMRDVSQLEVHERVTSDANNQPVAPTLLHLSGREFINSDPYSSGRATTTSLVNQSGDQTTISLGYSGDQTYVLLTADAAGRLVHEILTGPNHLVERTFVYPEAGAD</sequence>
<reference evidence="14" key="1">
    <citation type="journal article" date="2019" name="Int. J. Syst. Evol. Microbiol.">
        <title>The Global Catalogue of Microorganisms (GCM) 10K type strain sequencing project: providing services to taxonomists for standard genome sequencing and annotation.</title>
        <authorList>
            <consortium name="The Broad Institute Genomics Platform"/>
            <consortium name="The Broad Institute Genome Sequencing Center for Infectious Disease"/>
            <person name="Wu L."/>
            <person name="Ma J."/>
        </authorList>
    </citation>
    <scope>NUCLEOTIDE SEQUENCE [LARGE SCALE GENOMIC DNA]</scope>
    <source>
        <strain evidence="14">CGMCC 4.7371</strain>
    </source>
</reference>
<evidence type="ECO:0008006" key="15">
    <source>
        <dbReference type="Google" id="ProtNLM"/>
    </source>
</evidence>
<feature type="chain" id="PRO_5047520479" description="Copper resistance protein CopC" evidence="10">
    <location>
        <begin position="39"/>
        <end position="661"/>
    </location>
</feature>
<keyword evidence="5 10" id="KW-0732">Signal</keyword>
<feature type="domain" description="Copper resistance protein D" evidence="12">
    <location>
        <begin position="323"/>
        <end position="419"/>
    </location>
</feature>
<feature type="transmembrane region" description="Helical" evidence="9">
    <location>
        <begin position="401"/>
        <end position="421"/>
    </location>
</feature>
<dbReference type="Proteomes" id="UP000655410">
    <property type="component" value="Unassembled WGS sequence"/>
</dbReference>
<evidence type="ECO:0000313" key="13">
    <source>
        <dbReference type="EMBL" id="GGO84933.1"/>
    </source>
</evidence>
<feature type="transmembrane region" description="Helical" evidence="9">
    <location>
        <begin position="259"/>
        <end position="277"/>
    </location>
</feature>
<dbReference type="InterPro" id="IPR008457">
    <property type="entry name" value="Cu-R_CopD_dom"/>
</dbReference>
<feature type="transmembrane region" description="Helical" evidence="9">
    <location>
        <begin position="372"/>
        <end position="389"/>
    </location>
</feature>
<gene>
    <name evidence="13" type="ORF">GCM10011584_03680</name>
</gene>
<dbReference type="InterPro" id="IPR014755">
    <property type="entry name" value="Cu-Rt/internalin_Ig-like"/>
</dbReference>
<keyword evidence="6 9" id="KW-1133">Transmembrane helix</keyword>
<dbReference type="InterPro" id="IPR032694">
    <property type="entry name" value="CopC/D"/>
</dbReference>
<dbReference type="Gene3D" id="2.60.40.1220">
    <property type="match status" value="1"/>
</dbReference>
<comment type="subcellular location">
    <subcellularLocation>
        <location evidence="1">Cell membrane</location>
        <topology evidence="1">Multi-pass membrane protein</topology>
    </subcellularLocation>
</comment>
<dbReference type="SUPFAM" id="SSF81296">
    <property type="entry name" value="E set domains"/>
    <property type="match status" value="1"/>
</dbReference>
<evidence type="ECO:0000256" key="7">
    <source>
        <dbReference type="ARBA" id="ARBA00023008"/>
    </source>
</evidence>
<dbReference type="InterPro" id="IPR014756">
    <property type="entry name" value="Ig_E-set"/>
</dbReference>
<feature type="transmembrane region" description="Helical" evidence="9">
    <location>
        <begin position="331"/>
        <end position="352"/>
    </location>
</feature>
<feature type="signal peptide" evidence="10">
    <location>
        <begin position="1"/>
        <end position="38"/>
    </location>
</feature>
<evidence type="ECO:0000256" key="5">
    <source>
        <dbReference type="ARBA" id="ARBA00022729"/>
    </source>
</evidence>
<keyword evidence="3 9" id="KW-0812">Transmembrane</keyword>
<evidence type="ECO:0000313" key="14">
    <source>
        <dbReference type="Proteomes" id="UP000655410"/>
    </source>
</evidence>
<dbReference type="PANTHER" id="PTHR34820">
    <property type="entry name" value="INNER MEMBRANE PROTEIN YEBZ"/>
    <property type="match status" value="1"/>
</dbReference>
<keyword evidence="7" id="KW-0186">Copper</keyword>
<accession>A0ABQ2NAJ1</accession>